<dbReference type="InterPro" id="IPR029058">
    <property type="entry name" value="AB_hydrolase_fold"/>
</dbReference>
<dbReference type="InterPro" id="IPR000073">
    <property type="entry name" value="AB_hydrolase_1"/>
</dbReference>
<reference evidence="2 3" key="1">
    <citation type="submission" date="2016-11" db="EMBL/GenBank/DDBJ databases">
        <title>Trade-off between light-utilization and light-protection in marine flavobacteria.</title>
        <authorList>
            <person name="Kumagai Y."/>
        </authorList>
    </citation>
    <scope>NUCLEOTIDE SEQUENCE [LARGE SCALE GENOMIC DNA]</scope>
    <source>
        <strain evidence="2 3">NBRC 107125</strain>
    </source>
</reference>
<dbReference type="Proteomes" id="UP000193450">
    <property type="component" value="Chromosome"/>
</dbReference>
<protein>
    <recommendedName>
        <fullName evidence="1">AB hydrolase-1 domain-containing protein</fullName>
    </recommendedName>
</protein>
<evidence type="ECO:0000313" key="2">
    <source>
        <dbReference type="EMBL" id="ARN74645.1"/>
    </source>
</evidence>
<sequence length="301" mass="33640">MTFLQQLEPWSFTASDHITLRGWQTPLSGKPIIYFRHANGFSGLCYQPMLELLAPHFDLIMMDTQGHGDSDKGETISWQQCAIHGLEHIEACYPQWNKHWQGEGDIPLYGLGHSFGAIMTLLTAGHRPQLFTATVLLDPVLFLPQFGLMNRIVHLLGLSKRNPLVSQTLKRRSSWPSRQSAYEALYNRGIYKGWDDACLRAYTDHCLSEDPQGAHLKCSPATEAFLFAGQTGPIWPSVKKVASPMTMVLGKSTYPFAKAGTARAAKKYPLIDRIMVEGGHCFMQEHPSDTAELILKLLAQG</sequence>
<dbReference type="KEGG" id="osg:BST96_11235"/>
<evidence type="ECO:0000259" key="1">
    <source>
        <dbReference type="Pfam" id="PF12697"/>
    </source>
</evidence>
<dbReference type="EMBL" id="CP019343">
    <property type="protein sequence ID" value="ARN74645.1"/>
    <property type="molecule type" value="Genomic_DNA"/>
</dbReference>
<dbReference type="AlphaFoldDB" id="A0A1X9NFJ6"/>
<dbReference type="GO" id="GO:0016020">
    <property type="term" value="C:membrane"/>
    <property type="evidence" value="ECO:0007669"/>
    <property type="project" value="TreeGrafter"/>
</dbReference>
<dbReference type="Pfam" id="PF12697">
    <property type="entry name" value="Abhydrolase_6"/>
    <property type="match status" value="1"/>
</dbReference>
<gene>
    <name evidence="2" type="ORF">BST96_11235</name>
</gene>
<name>A0A1X9NFJ6_9GAMM</name>
<dbReference type="SUPFAM" id="SSF53474">
    <property type="entry name" value="alpha/beta-Hydrolases"/>
    <property type="match status" value="1"/>
</dbReference>
<organism evidence="2 3">
    <name type="scientific">Oceanicoccus sagamiensis</name>
    <dbReference type="NCBI Taxonomy" id="716816"/>
    <lineage>
        <taxon>Bacteria</taxon>
        <taxon>Pseudomonadati</taxon>
        <taxon>Pseudomonadota</taxon>
        <taxon>Gammaproteobacteria</taxon>
        <taxon>Cellvibrionales</taxon>
        <taxon>Spongiibacteraceae</taxon>
        <taxon>Oceanicoccus</taxon>
    </lineage>
</organism>
<proteinExistence type="predicted"/>
<dbReference type="InterPro" id="IPR050266">
    <property type="entry name" value="AB_hydrolase_sf"/>
</dbReference>
<accession>A0A1X9NFJ6</accession>
<dbReference type="OrthoDB" id="5729753at2"/>
<dbReference type="PANTHER" id="PTHR43798:SF33">
    <property type="entry name" value="HYDROLASE, PUTATIVE (AFU_ORTHOLOGUE AFUA_2G14860)-RELATED"/>
    <property type="match status" value="1"/>
</dbReference>
<evidence type="ECO:0000313" key="3">
    <source>
        <dbReference type="Proteomes" id="UP000193450"/>
    </source>
</evidence>
<keyword evidence="3" id="KW-1185">Reference proteome</keyword>
<dbReference type="RefSeq" id="WP_085758795.1">
    <property type="nucleotide sequence ID" value="NZ_CP019343.1"/>
</dbReference>
<dbReference type="Gene3D" id="3.40.50.1820">
    <property type="entry name" value="alpha/beta hydrolase"/>
    <property type="match status" value="1"/>
</dbReference>
<feature type="domain" description="AB hydrolase-1" evidence="1">
    <location>
        <begin position="37"/>
        <end position="292"/>
    </location>
</feature>
<dbReference type="STRING" id="716816.BST96_11235"/>
<dbReference type="PANTHER" id="PTHR43798">
    <property type="entry name" value="MONOACYLGLYCEROL LIPASE"/>
    <property type="match status" value="1"/>
</dbReference>